<evidence type="ECO:0000256" key="1">
    <source>
        <dbReference type="SAM" id="SignalP"/>
    </source>
</evidence>
<feature type="domain" description="DUF6443" evidence="2">
    <location>
        <begin position="670"/>
        <end position="813"/>
    </location>
</feature>
<protein>
    <recommendedName>
        <fullName evidence="2">DUF6443 domain-containing protein</fullName>
    </recommendedName>
</protein>
<comment type="caution">
    <text evidence="3">The sequence shown here is derived from an EMBL/GenBank/DDBJ whole genome shotgun (WGS) entry which is preliminary data.</text>
</comment>
<dbReference type="NCBIfam" id="TIGR03696">
    <property type="entry name" value="Rhs_assc_core"/>
    <property type="match status" value="1"/>
</dbReference>
<keyword evidence="1" id="KW-0732">Signal</keyword>
<reference evidence="3 4" key="1">
    <citation type="submission" date="2020-01" db="EMBL/GenBank/DDBJ databases">
        <title>Leptobacterium flavescens.</title>
        <authorList>
            <person name="Wang G."/>
        </authorList>
    </citation>
    <scope>NUCLEOTIDE SEQUENCE [LARGE SCALE GENOMIC DNA]</scope>
    <source>
        <strain evidence="3 4">KCTC 22160</strain>
    </source>
</reference>
<feature type="chain" id="PRO_5026699164" description="DUF6443 domain-containing protein" evidence="1">
    <location>
        <begin position="25"/>
        <end position="1787"/>
    </location>
</feature>
<feature type="signal peptide" evidence="1">
    <location>
        <begin position="1"/>
        <end position="24"/>
    </location>
</feature>
<gene>
    <name evidence="3" type="ORF">GWK08_04835</name>
</gene>
<dbReference type="Gene3D" id="2.180.10.10">
    <property type="entry name" value="RHS repeat-associated core"/>
    <property type="match status" value="1"/>
</dbReference>
<keyword evidence="4" id="KW-1185">Reference proteome</keyword>
<dbReference type="EMBL" id="JAABOO010000001">
    <property type="protein sequence ID" value="NER12755.1"/>
    <property type="molecule type" value="Genomic_DNA"/>
</dbReference>
<sequence>MNTKFHKHIFSALLFLLMSYAGHAQLTGPGGGGGSNCPELPTTPTVTYNCGNTVLTRANPPSGETWYWQSSASGTSTSNSSVSITRTSGTIYYLRARNNSSGCWGPSVGVGYQINPVPTAPSSPTITNNCGSTVLTRANPPSGETWYWQSSATGTSTANSSVSITRTSGSVYYLRARGVAGCWGPARTVNYSINSVPSTPSSPSVTNNCGSTVLTRGAPPSGVTWYWQSSASGTSTSNSSSSVTRTSGSVYYLRPRNNSSGCWGTARSVSYSVNSIPTTPSTPTVTNSCGSTVLTRANPPSGVTWYWQSSASGTSTSNSSTSVTRTSGSIYYLRPRNNSSGCWGTARSVSYSVNTVPSTPSTPSVTNNCGSTVLTRGTPPSGVTWYWQSSASGTSTSNSSSSVTRTSGSIYYLRPRNNSSGCWGTARSVSYSINSIPATPSTPTVINNCDNTVLTRGTPPSGITWYWQSSASGTSTSNSSASITRTSGTIYYLRARNNSSGCWGTARSVSYSITASTTWYADSDGDGYGNSASTTTACVQPSGYVSNSSDCNDSNSAIHPNTIWYADSDGDGYGNASVSSTGCAQPSGYVINDDDHDDTTVNITNIAPQNFYQDSDGDGFGDPAVSVFYSVAPSGYVTNSNDQCPTVYGTNNGCDYTASTLSSTKNYVYTRNYQRGMTDANQVQNNSDIIEQVAYTDGLGRPTQTVAIKQAPGKEDIITHITYDGYGRQEKEYLPFMSAGTVGTYRTGDQDLATKQYHTTHYAADFQNVTTSDANAYSQTQFEASPLNRPLKQAAPGKAWKLGSGREIKFAYEANVANEVRYYTVSFTGNDPETPVLTANNHYAAGELYKTVTKDENWQSGQAHDKDHTTEEFKDNRGQVVLKRTYDQNVAHDTYYVYDDFGNLSFVLSPKVDTSDGVSTTELNELCYQYKYDRRNRLIEKKIPGKGWEYIVYNILDQPIMTQDPNLQAQNQWLFTKYDAFGRAVYTGRIGSSSTRATLQTAADTASVQYETKSNNANALGGTNTYYSNSAYPNTGIDQVFSVNYYDDYRFDGNVSDFDLTVPTGSIYGQAITTLTQGLATGTKVRVLGTNNWIVTLTAYDSKARPIYIATKNGELNTTDVLESKLDFAGKVEETKNTHTKGSNAAIVVTERFEYDHAARLKRQTHQVGSGSEELIVENTYDEIGQLVQKGVGNAKSSATRLQTVDYSYNVRGWLKTINDINNIGNDLFSFKIAYNDPTSGTALYNGNISQTQWKTANTDSSLKTYTYSYDALNRIKSGIDDTGNYNLQSIAYDKNGNITSLLRKGHINAGATSFGTMDDLTYSYDSGNKLMKVADGATIDEFGFKDDAVNTTTDTTDDYNYDVNGNMITDTNKNITAISYNYLNLPTEVVFDNDQNKKINYIYDAAGMKLKKVVTDGSSLTTTEYAANFVYENSNLQFFSTAEGYVEPDGSNGYDYIYQCKDHLGNIRLSYSDDNGDGSVTSSEIREENNYYPFGLKHKGYNSAVIGRNHKYEYQGKENQEELGLEWQDFGWRNHDPALGRWMNLDPLAEKFIEYSPYNSMMNNPMKFIDPDGRFTVNINGDRAEEATQQLNESSNLKITRNAETGRLSAEGEAISKADKRLLEAINSDKITVELNASSSNVSDQTGGIIIGGAFGGSTVNEDGTITASQQVNPDHQKGLDGLIEGESGKGGLVMHEIIEAFIGAEFFPGAKPNSDEFKTSHIITNGEFPGGDIEKVFKQQGITVDINRKNSVLQPDGSTISDVTVRTIKGLFESVIFSQKQLKHK</sequence>
<proteinExistence type="predicted"/>
<organism evidence="3 4">
    <name type="scientific">Leptobacterium flavescens</name>
    <dbReference type="NCBI Taxonomy" id="472055"/>
    <lineage>
        <taxon>Bacteria</taxon>
        <taxon>Pseudomonadati</taxon>
        <taxon>Bacteroidota</taxon>
        <taxon>Flavobacteriia</taxon>
        <taxon>Flavobacteriales</taxon>
        <taxon>Flavobacteriaceae</taxon>
        <taxon>Leptobacterium</taxon>
    </lineage>
</organism>
<evidence type="ECO:0000313" key="3">
    <source>
        <dbReference type="EMBL" id="NER12755.1"/>
    </source>
</evidence>
<evidence type="ECO:0000313" key="4">
    <source>
        <dbReference type="Proteomes" id="UP000468581"/>
    </source>
</evidence>
<accession>A0A6P0UHK4</accession>
<dbReference type="Pfam" id="PF20041">
    <property type="entry name" value="DUF6443"/>
    <property type="match status" value="1"/>
</dbReference>
<name>A0A6P0UHK4_9FLAO</name>
<dbReference type="InterPro" id="IPR022385">
    <property type="entry name" value="Rhs_assc_core"/>
</dbReference>
<dbReference type="Proteomes" id="UP000468581">
    <property type="component" value="Unassembled WGS sequence"/>
</dbReference>
<evidence type="ECO:0000259" key="2">
    <source>
        <dbReference type="Pfam" id="PF20041"/>
    </source>
</evidence>
<dbReference type="RefSeq" id="WP_163605765.1">
    <property type="nucleotide sequence ID" value="NZ_JAABOO010000001.1"/>
</dbReference>
<dbReference type="InterPro" id="IPR045619">
    <property type="entry name" value="DUF6443"/>
</dbReference>